<dbReference type="PANTHER" id="PTHR10250:SF26">
    <property type="entry name" value="GLUTATHIONE S-TRANSFERASE 3, MITOCHONDRIAL"/>
    <property type="match status" value="1"/>
</dbReference>
<evidence type="ECO:0000256" key="5">
    <source>
        <dbReference type="SAM" id="Phobius"/>
    </source>
</evidence>
<dbReference type="GO" id="GO:0005635">
    <property type="term" value="C:nuclear envelope"/>
    <property type="evidence" value="ECO:0007669"/>
    <property type="project" value="TreeGrafter"/>
</dbReference>
<dbReference type="SUPFAM" id="SSF161084">
    <property type="entry name" value="MAPEG domain-like"/>
    <property type="match status" value="1"/>
</dbReference>
<name>A0A167NU12_CALVF</name>
<keyword evidence="3 5" id="KW-1133">Transmembrane helix</keyword>
<dbReference type="InterPro" id="IPR001129">
    <property type="entry name" value="Membr-assoc_MAPEG"/>
</dbReference>
<dbReference type="AlphaFoldDB" id="A0A167NU12"/>
<evidence type="ECO:0000313" key="6">
    <source>
        <dbReference type="EMBL" id="KZO98072.1"/>
    </source>
</evidence>
<accession>A0A167NU12</accession>
<dbReference type="Gene3D" id="1.20.120.550">
    <property type="entry name" value="Membrane associated eicosanoid/glutathione metabolism-like domain"/>
    <property type="match status" value="1"/>
</dbReference>
<dbReference type="InterPro" id="IPR023352">
    <property type="entry name" value="MAPEG-like_dom_sf"/>
</dbReference>
<dbReference type="GO" id="GO:0004364">
    <property type="term" value="F:glutathione transferase activity"/>
    <property type="evidence" value="ECO:0007669"/>
    <property type="project" value="TreeGrafter"/>
</dbReference>
<sequence length="149" mass="16352">MPVELPEQYPWVIATATSAVFLNIYQYSNVEHARRAAGVKYPQLYAEKAEMDNNALALKFNCAQRAHQNTLESVPYVLLMHVSFVGGLKYPVTTTGLLGTWILARVGYTYQYSQGDPTKRGGPLTGIALAGLIIVSVGAAGRLVYAMRR</sequence>
<dbReference type="GO" id="GO:0004602">
    <property type="term" value="F:glutathione peroxidase activity"/>
    <property type="evidence" value="ECO:0007669"/>
    <property type="project" value="TreeGrafter"/>
</dbReference>
<reference evidence="6 7" key="1">
    <citation type="journal article" date="2016" name="Mol. Biol. Evol.">
        <title>Comparative Genomics of Early-Diverging Mushroom-Forming Fungi Provides Insights into the Origins of Lignocellulose Decay Capabilities.</title>
        <authorList>
            <person name="Nagy L.G."/>
            <person name="Riley R."/>
            <person name="Tritt A."/>
            <person name="Adam C."/>
            <person name="Daum C."/>
            <person name="Floudas D."/>
            <person name="Sun H."/>
            <person name="Yadav J.S."/>
            <person name="Pangilinan J."/>
            <person name="Larsson K.H."/>
            <person name="Matsuura K."/>
            <person name="Barry K."/>
            <person name="Labutti K."/>
            <person name="Kuo R."/>
            <person name="Ohm R.A."/>
            <person name="Bhattacharya S.S."/>
            <person name="Shirouzu T."/>
            <person name="Yoshinaga Y."/>
            <person name="Martin F.M."/>
            <person name="Grigoriev I.V."/>
            <person name="Hibbett D.S."/>
        </authorList>
    </citation>
    <scope>NUCLEOTIDE SEQUENCE [LARGE SCALE GENOMIC DNA]</scope>
    <source>
        <strain evidence="6 7">TUFC12733</strain>
    </source>
</reference>
<evidence type="ECO:0000256" key="4">
    <source>
        <dbReference type="ARBA" id="ARBA00023136"/>
    </source>
</evidence>
<proteinExistence type="predicted"/>
<keyword evidence="2 5" id="KW-0812">Transmembrane</keyword>
<dbReference type="InterPro" id="IPR050997">
    <property type="entry name" value="MAPEG"/>
</dbReference>
<protein>
    <submittedName>
        <fullName evidence="6">Membrane-associated proteins in eicosanoid and glutathione metabolism</fullName>
    </submittedName>
</protein>
<dbReference type="STRING" id="1330018.A0A167NU12"/>
<dbReference type="Proteomes" id="UP000076738">
    <property type="component" value="Unassembled WGS sequence"/>
</dbReference>
<comment type="subcellular location">
    <subcellularLocation>
        <location evidence="1">Membrane</location>
        <topology evidence="1">Multi-pass membrane protein</topology>
    </subcellularLocation>
</comment>
<evidence type="ECO:0000256" key="2">
    <source>
        <dbReference type="ARBA" id="ARBA00022692"/>
    </source>
</evidence>
<keyword evidence="7" id="KW-1185">Reference proteome</keyword>
<organism evidence="6 7">
    <name type="scientific">Calocera viscosa (strain TUFC12733)</name>
    <dbReference type="NCBI Taxonomy" id="1330018"/>
    <lineage>
        <taxon>Eukaryota</taxon>
        <taxon>Fungi</taxon>
        <taxon>Dikarya</taxon>
        <taxon>Basidiomycota</taxon>
        <taxon>Agaricomycotina</taxon>
        <taxon>Dacrymycetes</taxon>
        <taxon>Dacrymycetales</taxon>
        <taxon>Dacrymycetaceae</taxon>
        <taxon>Calocera</taxon>
    </lineage>
</organism>
<dbReference type="PANTHER" id="PTHR10250">
    <property type="entry name" value="MICROSOMAL GLUTATHIONE S-TRANSFERASE"/>
    <property type="match status" value="1"/>
</dbReference>
<feature type="transmembrane region" description="Helical" evidence="5">
    <location>
        <begin position="76"/>
        <end position="104"/>
    </location>
</feature>
<evidence type="ECO:0000313" key="7">
    <source>
        <dbReference type="Proteomes" id="UP000076738"/>
    </source>
</evidence>
<gene>
    <name evidence="6" type="ORF">CALVIDRAFT_597073</name>
</gene>
<evidence type="ECO:0000256" key="3">
    <source>
        <dbReference type="ARBA" id="ARBA00022989"/>
    </source>
</evidence>
<feature type="transmembrane region" description="Helical" evidence="5">
    <location>
        <begin position="124"/>
        <end position="145"/>
    </location>
</feature>
<keyword evidence="4 5" id="KW-0472">Membrane</keyword>
<dbReference type="Pfam" id="PF01124">
    <property type="entry name" value="MAPEG"/>
    <property type="match status" value="1"/>
</dbReference>
<dbReference type="OrthoDB" id="410651at2759"/>
<evidence type="ECO:0000256" key="1">
    <source>
        <dbReference type="ARBA" id="ARBA00004141"/>
    </source>
</evidence>
<dbReference type="EMBL" id="KV417277">
    <property type="protein sequence ID" value="KZO98072.1"/>
    <property type="molecule type" value="Genomic_DNA"/>
</dbReference>
<dbReference type="GO" id="GO:0005783">
    <property type="term" value="C:endoplasmic reticulum"/>
    <property type="evidence" value="ECO:0007669"/>
    <property type="project" value="TreeGrafter"/>
</dbReference>
<dbReference type="GO" id="GO:0016020">
    <property type="term" value="C:membrane"/>
    <property type="evidence" value="ECO:0007669"/>
    <property type="project" value="UniProtKB-SubCell"/>
</dbReference>